<dbReference type="Proteomes" id="UP000051326">
    <property type="component" value="Unassembled WGS sequence"/>
</dbReference>
<name>A0A0P1H9D4_9RHOB</name>
<dbReference type="STRING" id="1396826.PHA8399_01810"/>
<dbReference type="RefSeq" id="WP_058285822.1">
    <property type="nucleotide sequence ID" value="NZ_CP176615.1"/>
</dbReference>
<evidence type="ECO:0000259" key="1">
    <source>
        <dbReference type="Pfam" id="PF06568"/>
    </source>
</evidence>
<evidence type="ECO:0000313" key="2">
    <source>
        <dbReference type="EMBL" id="CUH99687.1"/>
    </source>
</evidence>
<organism evidence="2 3">
    <name type="scientific">Leisingera aquaemixtae</name>
    <dbReference type="NCBI Taxonomy" id="1396826"/>
    <lineage>
        <taxon>Bacteria</taxon>
        <taxon>Pseudomonadati</taxon>
        <taxon>Pseudomonadota</taxon>
        <taxon>Alphaproteobacteria</taxon>
        <taxon>Rhodobacterales</taxon>
        <taxon>Roseobacteraceae</taxon>
        <taxon>Leisingera</taxon>
    </lineage>
</organism>
<evidence type="ECO:0000313" key="3">
    <source>
        <dbReference type="Proteomes" id="UP000051326"/>
    </source>
</evidence>
<feature type="domain" description="YjiS-like" evidence="1">
    <location>
        <begin position="22"/>
        <end position="56"/>
    </location>
</feature>
<dbReference type="Pfam" id="PF06568">
    <property type="entry name" value="YjiS-like"/>
    <property type="match status" value="1"/>
</dbReference>
<proteinExistence type="predicted"/>
<dbReference type="InterPro" id="IPR009506">
    <property type="entry name" value="YjiS-like"/>
</dbReference>
<protein>
    <recommendedName>
        <fullName evidence="1">YjiS-like domain-containing protein</fullName>
    </recommendedName>
</protein>
<dbReference type="EMBL" id="CYSR01000021">
    <property type="protein sequence ID" value="CUH99687.1"/>
    <property type="molecule type" value="Genomic_DNA"/>
</dbReference>
<accession>A0A0P1H9D4</accession>
<sequence>MTHATASCPASCRPQEPHRSLLSRLRLLWTVRRQRNQLAALDERALRDIGVTRAEADAEARRGFWSAPSHWLR</sequence>
<gene>
    <name evidence="2" type="ORF">PHA8399_01810</name>
</gene>
<reference evidence="2 3" key="1">
    <citation type="submission" date="2015-09" db="EMBL/GenBank/DDBJ databases">
        <authorList>
            <consortium name="Swine Surveillance"/>
        </authorList>
    </citation>
    <scope>NUCLEOTIDE SEQUENCE [LARGE SCALE GENOMIC DNA]</scope>
    <source>
        <strain evidence="2 3">CECT 8399</strain>
    </source>
</reference>
<dbReference type="AlphaFoldDB" id="A0A0P1H9D4"/>